<accession>A0A6B9UZS2</accession>
<organism evidence="1">
    <name type="scientific">Staphylococcus epidermidis</name>
    <dbReference type="NCBI Taxonomy" id="1282"/>
    <lineage>
        <taxon>Bacteria</taxon>
        <taxon>Bacillati</taxon>
        <taxon>Bacillota</taxon>
        <taxon>Bacilli</taxon>
        <taxon>Bacillales</taxon>
        <taxon>Staphylococcaceae</taxon>
        <taxon>Staphylococcus</taxon>
    </lineage>
</organism>
<dbReference type="EMBL" id="MK784553">
    <property type="protein sequence ID" value="QHN74307.1"/>
    <property type="molecule type" value="Genomic_DNA"/>
</dbReference>
<evidence type="ECO:0000313" key="1">
    <source>
        <dbReference type="EMBL" id="QHN74307.1"/>
    </source>
</evidence>
<reference evidence="1" key="1">
    <citation type="journal article" date="2020" name="MBio">
        <title>Staphylococcus epidermidis MSCRAMM SesJ is Encoded in Composite Islands.</title>
        <authorList>
            <person name="Arora S."/>
            <person name="Li X."/>
            <person name="Hillhouse A."/>
            <person name="Konganti K."/>
            <person name="Little S.V."/>
            <person name="Lawhon S.D."/>
            <person name="Threadgill D."/>
            <person name="Shelburne S."/>
            <person name="Hook M."/>
        </authorList>
    </citation>
    <scope>NUCLEOTIDE SEQUENCE</scope>
    <source>
        <strain evidence="1">MB2193</strain>
    </source>
</reference>
<proteinExistence type="predicted"/>
<dbReference type="AlphaFoldDB" id="A0A6B9UZS2"/>
<name>A0A6B9UZS2_STAEP</name>
<protein>
    <submittedName>
        <fullName evidence="1">Uncharacterized protein</fullName>
    </submittedName>
</protein>
<sequence length="39" mass="4633">MILYTSVPTEIYFFKEGDIVKLLHEIARDITNIVIEYMN</sequence>